<evidence type="ECO:0000313" key="12">
    <source>
        <dbReference type="EMBL" id="BES90742.1"/>
    </source>
</evidence>
<dbReference type="InterPro" id="IPR046341">
    <property type="entry name" value="SET_dom_sf"/>
</dbReference>
<dbReference type="Pfam" id="PF00856">
    <property type="entry name" value="SET"/>
    <property type="match status" value="1"/>
</dbReference>
<dbReference type="SUPFAM" id="SSF82199">
    <property type="entry name" value="SET domain"/>
    <property type="match status" value="1"/>
</dbReference>
<dbReference type="EMBL" id="AP028910">
    <property type="protein sequence ID" value="BES90742.1"/>
    <property type="molecule type" value="Genomic_DNA"/>
</dbReference>
<name>A0ABN7AK52_9HEMI</name>
<keyword evidence="6" id="KW-0862">Zinc</keyword>
<sequence>MSQLPSENQLSWICSTLTLQSEEKGFFQTFAETVTATGGKQWLEVFAKCQIDRDRIECCLTHPKVRDVVQGTLNNVQSMFRSKSAKFSKDKREEAEYHLSKNRLTQAALSANISVARAPFPGVDKTVDEGLTLPLSLWVRSKIMAKINSIESALEDIQLALRHHLPDALKLDAYTLMSECYLKAGDREKAKISWMIVAKMAELAENSEIRSKALTVLENLDQHLATREEIHHPMEPDLYDGESRANPGTSSAVSMKRSKDKGRYMVANCKLPVGATVACEEPYASVLKFEKQNSHCLNCYKRLNRVVPCPTCSGVAYCSIACATEGDDYHKWECPFMELMIGSGMSLSAALSLRMVTQHPIEFFLQLFTAIKENDEHPHLKIYNLETHSKTRETVDFVYRTLMALLQLQMLRTGGYFKEHRSSGFAKLTNAEMTVGCMLLRHLQLTQYNAHEIYESVVKKKTKDEWSLGDAKMNYVGLALYPSSDYYNHGCHPTLARYFVGKKLVLRAERPIERGEEVFENYGPSFMNKPAEDRKKILKARYRFVCDCVACSENWPVLKELNPTTSIFRCRNIECVGKFKYADGQDLCAWTCSTCGETNKLEDQITLGKVFQEDCIKGLQLVEQNKAIEAEMLLTKFIEDRWTLVSLPDYHLTLAMEALRNCWASHANFFII</sequence>
<keyword evidence="4" id="KW-0479">Metal-binding</keyword>
<evidence type="ECO:0000256" key="2">
    <source>
        <dbReference type="ARBA" id="ARBA00022679"/>
    </source>
</evidence>
<keyword evidence="2" id="KW-0808">Transferase</keyword>
<dbReference type="PROSITE" id="PS50280">
    <property type="entry name" value="SET"/>
    <property type="match status" value="1"/>
</dbReference>
<keyword evidence="5" id="KW-0863">Zinc-finger</keyword>
<keyword evidence="13" id="KW-1185">Reference proteome</keyword>
<dbReference type="InterPro" id="IPR044421">
    <property type="entry name" value="SMYD4_SET"/>
</dbReference>
<evidence type="ECO:0000256" key="6">
    <source>
        <dbReference type="ARBA" id="ARBA00022833"/>
    </source>
</evidence>
<dbReference type="CDD" id="cd10536">
    <property type="entry name" value="SET_SMYD4"/>
    <property type="match status" value="1"/>
</dbReference>
<organism evidence="12 13">
    <name type="scientific">Nesidiocoris tenuis</name>
    <dbReference type="NCBI Taxonomy" id="355587"/>
    <lineage>
        <taxon>Eukaryota</taxon>
        <taxon>Metazoa</taxon>
        <taxon>Ecdysozoa</taxon>
        <taxon>Arthropoda</taxon>
        <taxon>Hexapoda</taxon>
        <taxon>Insecta</taxon>
        <taxon>Pterygota</taxon>
        <taxon>Neoptera</taxon>
        <taxon>Paraneoptera</taxon>
        <taxon>Hemiptera</taxon>
        <taxon>Heteroptera</taxon>
        <taxon>Panheteroptera</taxon>
        <taxon>Cimicomorpha</taxon>
        <taxon>Miridae</taxon>
        <taxon>Dicyphina</taxon>
        <taxon>Nesidiocoris</taxon>
    </lineage>
</organism>
<evidence type="ECO:0000256" key="3">
    <source>
        <dbReference type="ARBA" id="ARBA00022691"/>
    </source>
</evidence>
<evidence type="ECO:0000256" key="4">
    <source>
        <dbReference type="ARBA" id="ARBA00022723"/>
    </source>
</evidence>
<evidence type="ECO:0000256" key="10">
    <source>
        <dbReference type="SAM" id="MobiDB-lite"/>
    </source>
</evidence>
<reference evidence="12 13" key="1">
    <citation type="submission" date="2023-09" db="EMBL/GenBank/DDBJ databases">
        <title>Nesidiocoris tenuis whole genome shotgun sequence.</title>
        <authorList>
            <person name="Shibata T."/>
            <person name="Shimoda M."/>
            <person name="Kobayashi T."/>
            <person name="Uehara T."/>
        </authorList>
    </citation>
    <scope>NUCLEOTIDE SEQUENCE [LARGE SCALE GENOMIC DNA]</scope>
    <source>
        <strain evidence="12 13">Japan</strain>
    </source>
</reference>
<dbReference type="Proteomes" id="UP001307889">
    <property type="component" value="Chromosome 2"/>
</dbReference>
<evidence type="ECO:0000256" key="9">
    <source>
        <dbReference type="ARBA" id="ARBA00093680"/>
    </source>
</evidence>
<comment type="function">
    <text evidence="7">Protein-lysine N-methyltransferase. Monomethylates PRMT5, modulating its transcriptional activity. May also act as a histone methyltransferase. Plays a critical role in cardiac development. Acts as a key epigenetic regulator of gene expression during cardiac development via its dual activities as a methyltransferase and negative regulator of HDAC1.</text>
</comment>
<dbReference type="SUPFAM" id="SSF144232">
    <property type="entry name" value="HIT/MYND zinc finger-like"/>
    <property type="match status" value="1"/>
</dbReference>
<gene>
    <name evidence="12" type="ORF">NTJ_03550</name>
</gene>
<dbReference type="Pfam" id="PF01753">
    <property type="entry name" value="zf-MYND"/>
    <property type="match status" value="1"/>
</dbReference>
<dbReference type="InterPro" id="IPR002893">
    <property type="entry name" value="Znf_MYND"/>
</dbReference>
<dbReference type="Gene3D" id="6.10.140.2220">
    <property type="match status" value="1"/>
</dbReference>
<evidence type="ECO:0000256" key="1">
    <source>
        <dbReference type="ARBA" id="ARBA00022603"/>
    </source>
</evidence>
<proteinExistence type="predicted"/>
<keyword evidence="3" id="KW-0949">S-adenosyl-L-methionine</keyword>
<dbReference type="PANTHER" id="PTHR46165:SF5">
    <property type="entry name" value="RE32936P"/>
    <property type="match status" value="1"/>
</dbReference>
<dbReference type="Gene3D" id="1.10.220.160">
    <property type="match status" value="1"/>
</dbReference>
<protein>
    <recommendedName>
        <fullName evidence="8">Protein-lysine N-methyltransferase SMYD4</fullName>
    </recommendedName>
    <alternativeName>
        <fullName evidence="9">SET and MYND domain-containing protein 4</fullName>
    </alternativeName>
</protein>
<feature type="domain" description="SET" evidence="11">
    <location>
        <begin position="251"/>
        <end position="523"/>
    </location>
</feature>
<accession>A0ABN7AK52</accession>
<keyword evidence="1" id="KW-0489">Methyltransferase</keyword>
<dbReference type="InterPro" id="IPR052097">
    <property type="entry name" value="SET-MYND_domain_protein"/>
</dbReference>
<dbReference type="PANTHER" id="PTHR46165">
    <property type="entry name" value="SET AND MYND DOMAIN-CONTAINING PROTEIN 4"/>
    <property type="match status" value="1"/>
</dbReference>
<evidence type="ECO:0000256" key="8">
    <source>
        <dbReference type="ARBA" id="ARBA00093635"/>
    </source>
</evidence>
<evidence type="ECO:0000259" key="11">
    <source>
        <dbReference type="PROSITE" id="PS50280"/>
    </source>
</evidence>
<feature type="region of interest" description="Disordered" evidence="10">
    <location>
        <begin position="235"/>
        <end position="257"/>
    </location>
</feature>
<dbReference type="Gene3D" id="2.170.270.10">
    <property type="entry name" value="SET domain"/>
    <property type="match status" value="1"/>
</dbReference>
<evidence type="ECO:0000256" key="5">
    <source>
        <dbReference type="ARBA" id="ARBA00022771"/>
    </source>
</evidence>
<dbReference type="InterPro" id="IPR001214">
    <property type="entry name" value="SET_dom"/>
</dbReference>
<evidence type="ECO:0000313" key="13">
    <source>
        <dbReference type="Proteomes" id="UP001307889"/>
    </source>
</evidence>
<evidence type="ECO:0000256" key="7">
    <source>
        <dbReference type="ARBA" id="ARBA00093423"/>
    </source>
</evidence>